<evidence type="ECO:0000256" key="1">
    <source>
        <dbReference type="SAM" id="MobiDB-lite"/>
    </source>
</evidence>
<gene>
    <name evidence="3" type="ORF">PIB30_078159</name>
</gene>
<evidence type="ECO:0000259" key="2">
    <source>
        <dbReference type="Pfam" id="PF20167"/>
    </source>
</evidence>
<keyword evidence="4" id="KW-1185">Reference proteome</keyword>
<name>A0ABU6VP86_9FABA</name>
<organism evidence="3 4">
    <name type="scientific">Stylosanthes scabra</name>
    <dbReference type="NCBI Taxonomy" id="79078"/>
    <lineage>
        <taxon>Eukaryota</taxon>
        <taxon>Viridiplantae</taxon>
        <taxon>Streptophyta</taxon>
        <taxon>Embryophyta</taxon>
        <taxon>Tracheophyta</taxon>
        <taxon>Spermatophyta</taxon>
        <taxon>Magnoliopsida</taxon>
        <taxon>eudicotyledons</taxon>
        <taxon>Gunneridae</taxon>
        <taxon>Pentapetalae</taxon>
        <taxon>rosids</taxon>
        <taxon>fabids</taxon>
        <taxon>Fabales</taxon>
        <taxon>Fabaceae</taxon>
        <taxon>Papilionoideae</taxon>
        <taxon>50 kb inversion clade</taxon>
        <taxon>dalbergioids sensu lato</taxon>
        <taxon>Dalbergieae</taxon>
        <taxon>Pterocarpus clade</taxon>
        <taxon>Stylosanthes</taxon>
    </lineage>
</organism>
<sequence>MASSSSTISVFDAHRFRKAHNEQLFDSYARRRKVIPEVGFNLEEDEYPEIMEQMALRGWRRLAAPRTDISKLLVQEFYANAAVSDEEAAVQEELPHKSFVRGKEIDFSPNNIKLDEVLADLCIPGATWKLSSSQPPVPFQLRRTELQPLARGWKEFIIHSPVQTGNKSDITTSRAILIHAIMQGEDVRAEEIIADNMVTIAQGLASKGNLAHPSTIYKLRKDAGVPLREFARTPRIPSLSYITAKRMETIRFSRHQKQQQQEDEEEDEPMPQADGGNFEEEDQQPPQQN</sequence>
<feature type="domain" description="Putative plant transposon protein" evidence="2">
    <location>
        <begin position="57"/>
        <end position="226"/>
    </location>
</feature>
<feature type="region of interest" description="Disordered" evidence="1">
    <location>
        <begin position="250"/>
        <end position="289"/>
    </location>
</feature>
<dbReference type="Proteomes" id="UP001341840">
    <property type="component" value="Unassembled WGS sequence"/>
</dbReference>
<dbReference type="InterPro" id="IPR046796">
    <property type="entry name" value="Transposase_32_dom"/>
</dbReference>
<evidence type="ECO:0000313" key="4">
    <source>
        <dbReference type="Proteomes" id="UP001341840"/>
    </source>
</evidence>
<comment type="caution">
    <text evidence="3">The sequence shown here is derived from an EMBL/GenBank/DDBJ whole genome shotgun (WGS) entry which is preliminary data.</text>
</comment>
<dbReference type="EMBL" id="JASCZI010152106">
    <property type="protein sequence ID" value="MED6175417.1"/>
    <property type="molecule type" value="Genomic_DNA"/>
</dbReference>
<dbReference type="Pfam" id="PF20167">
    <property type="entry name" value="Transposase_32"/>
    <property type="match status" value="1"/>
</dbReference>
<proteinExistence type="predicted"/>
<accession>A0ABU6VP86</accession>
<evidence type="ECO:0000313" key="3">
    <source>
        <dbReference type="EMBL" id="MED6175417.1"/>
    </source>
</evidence>
<protein>
    <recommendedName>
        <fullName evidence="2">Putative plant transposon protein domain-containing protein</fullName>
    </recommendedName>
</protein>
<reference evidence="3 4" key="1">
    <citation type="journal article" date="2023" name="Plants (Basel)">
        <title>Bridging the Gap: Combining Genomics and Transcriptomics Approaches to Understand Stylosanthes scabra, an Orphan Legume from the Brazilian Caatinga.</title>
        <authorList>
            <person name="Ferreira-Neto J.R.C."/>
            <person name="da Silva M.D."/>
            <person name="Binneck E."/>
            <person name="de Melo N.F."/>
            <person name="da Silva R.H."/>
            <person name="de Melo A.L.T.M."/>
            <person name="Pandolfi V."/>
            <person name="Bustamante F.O."/>
            <person name="Brasileiro-Vidal A.C."/>
            <person name="Benko-Iseppon A.M."/>
        </authorList>
    </citation>
    <scope>NUCLEOTIDE SEQUENCE [LARGE SCALE GENOMIC DNA]</scope>
    <source>
        <tissue evidence="3">Leaves</tissue>
    </source>
</reference>